<evidence type="ECO:0000256" key="1">
    <source>
        <dbReference type="PROSITE-ProRule" id="PRU00325"/>
    </source>
</evidence>
<keyword evidence="1" id="KW-0479">Metal-binding</keyword>
<evidence type="ECO:0000313" key="3">
    <source>
        <dbReference type="EMBL" id="BBO34341.1"/>
    </source>
</evidence>
<keyword evidence="1" id="KW-0863">Zinc-finger</keyword>
<evidence type="ECO:0000313" key="4">
    <source>
        <dbReference type="Proteomes" id="UP000326837"/>
    </source>
</evidence>
<dbReference type="KEGG" id="lpav:PLANPX_3953"/>
<accession>A0A5K7XHB5</accession>
<dbReference type="Proteomes" id="UP000326837">
    <property type="component" value="Chromosome"/>
</dbReference>
<dbReference type="Gene3D" id="3.80.10.10">
    <property type="entry name" value="Ribonuclease Inhibitor"/>
    <property type="match status" value="1"/>
</dbReference>
<dbReference type="SUPFAM" id="SSF52058">
    <property type="entry name" value="L domain-like"/>
    <property type="match status" value="1"/>
</dbReference>
<keyword evidence="1" id="KW-0862">Zinc</keyword>
<name>A0A5K7XHB5_9BACT</name>
<sequence>MAVATMTAGEAYAAISSGAAIAGARVEGVLDFSVQSGRPWPSHFPEDLEVDVLNVAGQPIESLPRGLKTYELDLRDTPIVRLPDGLEVRSRLDLTGCDRLESLPAELTVGTLILRGCVALQAISEHLSVWFLDLSECWAFERWPQNATIRGGRLQLRGCTALRELPPYITRLSALNVRECPNLRSLPPDLVVTGWIDLAHSGLTDEEMLPVGVASAQLRWAGVNVDRRIAFHPEEIRIDELLEERNAERRRVLLDRYGYGRFLQDAAAELLDADVDPGGPRQLLRVKLPDDEDLVAMSCFCPSTSRQYIIRVPPQTPTCRHAAAWIAGFDDPNDYRPLIET</sequence>
<dbReference type="RefSeq" id="WP_152099931.1">
    <property type="nucleotide sequence ID" value="NZ_AP021861.1"/>
</dbReference>
<dbReference type="AlphaFoldDB" id="A0A5K7XHB5"/>
<gene>
    <name evidence="3" type="ORF">PLANPX_3953</name>
</gene>
<feature type="domain" description="SWIM-type" evidence="2">
    <location>
        <begin position="284"/>
        <end position="330"/>
    </location>
</feature>
<keyword evidence="4" id="KW-1185">Reference proteome</keyword>
<proteinExistence type="predicted"/>
<protein>
    <recommendedName>
        <fullName evidence="2">SWIM-type domain-containing protein</fullName>
    </recommendedName>
</protein>
<dbReference type="Pfam" id="PF20530">
    <property type="entry name" value="DUF6745"/>
    <property type="match status" value="1"/>
</dbReference>
<dbReference type="PROSITE" id="PS50966">
    <property type="entry name" value="ZF_SWIM"/>
    <property type="match status" value="1"/>
</dbReference>
<dbReference type="EMBL" id="AP021861">
    <property type="protein sequence ID" value="BBO34341.1"/>
    <property type="molecule type" value="Genomic_DNA"/>
</dbReference>
<dbReference type="InterPro" id="IPR032675">
    <property type="entry name" value="LRR_dom_sf"/>
</dbReference>
<organism evidence="3 4">
    <name type="scientific">Lacipirellula parvula</name>
    <dbReference type="NCBI Taxonomy" id="2650471"/>
    <lineage>
        <taxon>Bacteria</taxon>
        <taxon>Pseudomonadati</taxon>
        <taxon>Planctomycetota</taxon>
        <taxon>Planctomycetia</taxon>
        <taxon>Pirellulales</taxon>
        <taxon>Lacipirellulaceae</taxon>
        <taxon>Lacipirellula</taxon>
    </lineage>
</organism>
<dbReference type="GO" id="GO:0008270">
    <property type="term" value="F:zinc ion binding"/>
    <property type="evidence" value="ECO:0007669"/>
    <property type="project" value="UniProtKB-KW"/>
</dbReference>
<evidence type="ECO:0000259" key="2">
    <source>
        <dbReference type="PROSITE" id="PS50966"/>
    </source>
</evidence>
<reference evidence="4" key="1">
    <citation type="submission" date="2019-10" db="EMBL/GenBank/DDBJ databases">
        <title>Lacipirellula parvula gen. nov., sp. nov., representing a lineage of planctomycetes widespread in freshwater anoxic habitats, and description of the family Lacipirellulaceae.</title>
        <authorList>
            <person name="Dedysh S.N."/>
            <person name="Kulichevskaya I.S."/>
            <person name="Beletsky A.V."/>
            <person name="Rakitin A.L."/>
            <person name="Mardanov A.V."/>
            <person name="Ivanova A.A."/>
            <person name="Saltykova V.X."/>
            <person name="Rijpstra W.I.C."/>
            <person name="Sinninghe Damste J.S."/>
            <person name="Ravin N.V."/>
        </authorList>
    </citation>
    <scope>NUCLEOTIDE SEQUENCE [LARGE SCALE GENOMIC DNA]</scope>
    <source>
        <strain evidence="4">PX69</strain>
    </source>
</reference>
<dbReference type="InterPro" id="IPR046633">
    <property type="entry name" value="DUF6745"/>
</dbReference>
<dbReference type="InterPro" id="IPR007527">
    <property type="entry name" value="Znf_SWIM"/>
</dbReference>